<keyword evidence="3" id="KW-0547">Nucleotide-binding</keyword>
<evidence type="ECO:0000256" key="7">
    <source>
        <dbReference type="SAM" id="Coils"/>
    </source>
</evidence>
<dbReference type="Pfam" id="PF12848">
    <property type="entry name" value="ABC_tran_Xtn"/>
    <property type="match status" value="1"/>
</dbReference>
<evidence type="ECO:0000256" key="1">
    <source>
        <dbReference type="ARBA" id="ARBA00022475"/>
    </source>
</evidence>
<keyword evidence="11" id="KW-1185">Reference proteome</keyword>
<dbReference type="AlphaFoldDB" id="A0A3A3FZN8"/>
<dbReference type="InterPro" id="IPR003439">
    <property type="entry name" value="ABC_transporter-like_ATP-bd"/>
</dbReference>
<dbReference type="Gene3D" id="3.40.50.300">
    <property type="entry name" value="P-loop containing nucleotide triphosphate hydrolases"/>
    <property type="match status" value="2"/>
</dbReference>
<keyword evidence="1" id="KW-0472">Membrane</keyword>
<dbReference type="InterPro" id="IPR027417">
    <property type="entry name" value="P-loop_NTPase"/>
</dbReference>
<evidence type="ECO:0000256" key="6">
    <source>
        <dbReference type="ARBA" id="ARBA00069073"/>
    </source>
</evidence>
<keyword evidence="7" id="KW-0175">Coiled coil</keyword>
<evidence type="ECO:0000313" key="10">
    <source>
        <dbReference type="EMBL" id="RJG00845.1"/>
    </source>
</evidence>
<evidence type="ECO:0000256" key="2">
    <source>
        <dbReference type="ARBA" id="ARBA00022737"/>
    </source>
</evidence>
<proteinExistence type="inferred from homology"/>
<dbReference type="PANTHER" id="PTHR19211:SF14">
    <property type="entry name" value="ATP-BINDING CASSETTE SUB-FAMILY F MEMBER 1"/>
    <property type="match status" value="1"/>
</dbReference>
<sequence length="669" mass="74336">MIRFQQVSLMRGIKPLFESADVTLNPGDKIGLIGSNGAGKSSLFAMLRGELHADQGEIDYPAKWRVAYVAQETPALDRPAIEYAIDGDTTLRRLEDELAYLESQPESADNGTLIGELYSSLADADAYTVRSRAEQLLLGLGFSMPQMEQPVASFSGGWRMRLNLAQALMCPSDLLLLDEPTNHLDLDAIIWLEDWLKRYAGTLVIISHDRDFLDGVVNVIVHIDERKLKRYSGNYSAFERQRAAQMILAQGMMEKQARQRAHLESFIERFKAKASKAKQAQSRVKALARMEETAPLRAAAEFSFEFREPLSAPNPLLVMEDVNAGYRIESEKDYSVTEKTIVSGINFSLQIGQRIGLLGVNGAGKSTLIKTIAGELAPLTGEAHLGKGLNIGYFAQHQVEMLRHDESPLWHLVKIAPTTREQELRNFLGSFNFPGDMVTAKIAPFSGGEKARLALALIVWQRPNLLLLDEPTNHLDLETREALTEALAQFEGTLMVVSHDRHLLRATTDQFIIVADGQLQPFDGDLDDYKDWLFKTKLASANKDKAKAAALPPASSTAKIASPVATTAPAASSVDKREQKRAEAEDRQRLAALKKPIESKLKKLEEQIAKRTAQKAAVDEKLADPEIYDVAKKKELKVLLTDQAYYAKELEQLEGEWLEQQEALEQASA</sequence>
<dbReference type="Proteomes" id="UP000266327">
    <property type="component" value="Unassembled WGS sequence"/>
</dbReference>
<dbReference type="InterPro" id="IPR017871">
    <property type="entry name" value="ABC_transporter-like_CS"/>
</dbReference>
<evidence type="ECO:0000256" key="4">
    <source>
        <dbReference type="ARBA" id="ARBA00022840"/>
    </source>
</evidence>
<comment type="similarity">
    <text evidence="5">Belongs to the ABC transporter superfamily. ABCF family. YheS subfamily.</text>
</comment>
<dbReference type="GO" id="GO:0016887">
    <property type="term" value="F:ATP hydrolysis activity"/>
    <property type="evidence" value="ECO:0007669"/>
    <property type="project" value="InterPro"/>
</dbReference>
<dbReference type="SMART" id="SM00382">
    <property type="entry name" value="AAA"/>
    <property type="match status" value="2"/>
</dbReference>
<dbReference type="InterPro" id="IPR032781">
    <property type="entry name" value="ABC_tran_Xtn"/>
</dbReference>
<feature type="compositionally biased region" description="Basic and acidic residues" evidence="8">
    <location>
        <begin position="574"/>
        <end position="586"/>
    </location>
</feature>
<keyword evidence="1" id="KW-1003">Cell membrane</keyword>
<dbReference type="FunFam" id="3.40.50.300:FF:000011">
    <property type="entry name" value="Putative ABC transporter ATP-binding component"/>
    <property type="match status" value="1"/>
</dbReference>
<dbReference type="PROSITE" id="PS00211">
    <property type="entry name" value="ABC_TRANSPORTER_1"/>
    <property type="match status" value="2"/>
</dbReference>
<evidence type="ECO:0000259" key="9">
    <source>
        <dbReference type="PROSITE" id="PS50893"/>
    </source>
</evidence>
<keyword evidence="4 10" id="KW-0067">ATP-binding</keyword>
<name>A0A3A3FZN8_9BURK</name>
<protein>
    <recommendedName>
        <fullName evidence="6">Probable ATP-binding protein YheS</fullName>
    </recommendedName>
</protein>
<dbReference type="RefSeq" id="WP_119784299.1">
    <property type="nucleotide sequence ID" value="NZ_QYUQ01000002.1"/>
</dbReference>
<feature type="compositionally biased region" description="Low complexity" evidence="8">
    <location>
        <begin position="558"/>
        <end position="573"/>
    </location>
</feature>
<feature type="domain" description="ABC transporter" evidence="9">
    <location>
        <begin position="326"/>
        <end position="541"/>
    </location>
</feature>
<dbReference type="PANTHER" id="PTHR19211">
    <property type="entry name" value="ATP-BINDING TRANSPORT PROTEIN-RELATED"/>
    <property type="match status" value="1"/>
</dbReference>
<keyword evidence="2" id="KW-0677">Repeat</keyword>
<dbReference type="GO" id="GO:0005524">
    <property type="term" value="F:ATP binding"/>
    <property type="evidence" value="ECO:0007669"/>
    <property type="project" value="UniProtKB-KW"/>
</dbReference>
<gene>
    <name evidence="10" type="ORF">D3878_03980</name>
</gene>
<evidence type="ECO:0000313" key="11">
    <source>
        <dbReference type="Proteomes" id="UP000266327"/>
    </source>
</evidence>
<evidence type="ECO:0000256" key="5">
    <source>
        <dbReference type="ARBA" id="ARBA00061571"/>
    </source>
</evidence>
<dbReference type="EMBL" id="QYUQ01000002">
    <property type="protein sequence ID" value="RJG00845.1"/>
    <property type="molecule type" value="Genomic_DNA"/>
</dbReference>
<evidence type="ECO:0000256" key="8">
    <source>
        <dbReference type="SAM" id="MobiDB-lite"/>
    </source>
</evidence>
<feature type="coiled-coil region" evidence="7">
    <location>
        <begin position="587"/>
        <end position="621"/>
    </location>
</feature>
<dbReference type="OrthoDB" id="9762051at2"/>
<feature type="domain" description="ABC transporter" evidence="9">
    <location>
        <begin position="2"/>
        <end position="250"/>
    </location>
</feature>
<dbReference type="CDD" id="cd03221">
    <property type="entry name" value="ABCF_EF-3"/>
    <property type="match status" value="2"/>
</dbReference>
<evidence type="ECO:0000256" key="3">
    <source>
        <dbReference type="ARBA" id="ARBA00022741"/>
    </source>
</evidence>
<feature type="region of interest" description="Disordered" evidence="8">
    <location>
        <begin position="558"/>
        <end position="586"/>
    </location>
</feature>
<accession>A0A3A3FZN8</accession>
<reference evidence="11" key="1">
    <citation type="submission" date="2018-09" db="EMBL/GenBank/DDBJ databases">
        <authorList>
            <person name="Zhu H."/>
        </authorList>
    </citation>
    <scope>NUCLEOTIDE SEQUENCE [LARGE SCALE GENOMIC DNA]</scope>
    <source>
        <strain evidence="11">K1S02-23</strain>
    </source>
</reference>
<comment type="caution">
    <text evidence="10">The sequence shown here is derived from an EMBL/GenBank/DDBJ whole genome shotgun (WGS) entry which is preliminary data.</text>
</comment>
<dbReference type="InterPro" id="IPR050611">
    <property type="entry name" value="ABCF"/>
</dbReference>
<dbReference type="PROSITE" id="PS50893">
    <property type="entry name" value="ABC_TRANSPORTER_2"/>
    <property type="match status" value="2"/>
</dbReference>
<organism evidence="10 11">
    <name type="scientific">Noviherbaspirillum sedimenti</name>
    <dbReference type="NCBI Taxonomy" id="2320865"/>
    <lineage>
        <taxon>Bacteria</taxon>
        <taxon>Pseudomonadati</taxon>
        <taxon>Pseudomonadota</taxon>
        <taxon>Betaproteobacteria</taxon>
        <taxon>Burkholderiales</taxon>
        <taxon>Oxalobacteraceae</taxon>
        <taxon>Noviherbaspirillum</taxon>
    </lineage>
</organism>
<dbReference type="Pfam" id="PF00005">
    <property type="entry name" value="ABC_tran"/>
    <property type="match status" value="2"/>
</dbReference>
<dbReference type="FunFam" id="3.40.50.300:FF:002053">
    <property type="entry name" value="ABC transporter ATP-binding protein"/>
    <property type="match status" value="1"/>
</dbReference>
<dbReference type="SUPFAM" id="SSF52540">
    <property type="entry name" value="P-loop containing nucleoside triphosphate hydrolases"/>
    <property type="match status" value="2"/>
</dbReference>
<dbReference type="InterPro" id="IPR003593">
    <property type="entry name" value="AAA+_ATPase"/>
</dbReference>